<dbReference type="PANTHER" id="PTHR11685">
    <property type="entry name" value="RBR FAMILY RING FINGER AND IBR DOMAIN-CONTAINING"/>
    <property type="match status" value="1"/>
</dbReference>
<dbReference type="Gene3D" id="1.20.120.1750">
    <property type="match status" value="1"/>
</dbReference>
<dbReference type="GO" id="GO:0006914">
    <property type="term" value="P:autophagy"/>
    <property type="evidence" value="ECO:0007669"/>
    <property type="project" value="UniProtKB-KW"/>
</dbReference>
<dbReference type="PRINTS" id="PR01475">
    <property type="entry name" value="PARKIN"/>
</dbReference>
<feature type="compositionally biased region" description="Basic and acidic residues" evidence="19">
    <location>
        <begin position="87"/>
        <end position="96"/>
    </location>
</feature>
<keyword evidence="22" id="KW-1185">Reference proteome</keyword>
<keyword evidence="12" id="KW-0833">Ubl conjugation pathway</keyword>
<dbReference type="Proteomes" id="UP000050640">
    <property type="component" value="Unplaced"/>
</dbReference>
<dbReference type="SMART" id="SM00647">
    <property type="entry name" value="IBR"/>
    <property type="match status" value="2"/>
</dbReference>
<dbReference type="PROSITE" id="PS50053">
    <property type="entry name" value="UBIQUITIN_2"/>
    <property type="match status" value="1"/>
</dbReference>
<evidence type="ECO:0000313" key="23">
    <source>
        <dbReference type="WBParaSite" id="EEL_0000944801-mRNA-1"/>
    </source>
</evidence>
<evidence type="ECO:0000256" key="15">
    <source>
        <dbReference type="ARBA" id="ARBA00023006"/>
    </source>
</evidence>
<dbReference type="GO" id="GO:0005829">
    <property type="term" value="C:cytosol"/>
    <property type="evidence" value="ECO:0007669"/>
    <property type="project" value="UniProtKB-SubCell"/>
</dbReference>
<evidence type="ECO:0000256" key="18">
    <source>
        <dbReference type="ARBA" id="ARBA00029536"/>
    </source>
</evidence>
<dbReference type="InterPro" id="IPR031127">
    <property type="entry name" value="E3_UB_ligase_RBR"/>
</dbReference>
<dbReference type="GO" id="GO:0061630">
    <property type="term" value="F:ubiquitin protein ligase activity"/>
    <property type="evidence" value="ECO:0007669"/>
    <property type="project" value="UniProtKB-EC"/>
</dbReference>
<feature type="domain" description="Ubiquitin-like" evidence="20">
    <location>
        <begin position="1"/>
        <end position="87"/>
    </location>
</feature>
<sequence>MQLLIAVWNRETWCRNRIGRRTDVIIEVGNDGTVGDVANKLSARLGIPQSSFLLVLCGNKLSKDTPISTLCLGPQTSLTAVITQRSSSEKDEKHESGSSSSPAQNGSSEITSFKVFCKKCNSLKDGKLRVYCAECSSSSLILTREPSGWNDVLLINTLQADCKDCEKETAAHFCFKCIGCGDVAVPLTHVRNSRELDSCSICGDSYLKVVVQLNCHHQTCVECFSIYIKTAFTEHQFSFIPPNGYTIGCPVYSCRGCVVDTHCFYLLGKSTYDEYQRQAAERFVTLEKEGVFCPRANCGASFLWEFNPSNPKITCPECHFLFCGLCRQLECICLEYDSTMKIIERTCRRCPSCGTPTERNGGCAHMHCLQCGEHWCFLCVKSWSEDCQWNHWFD</sequence>
<evidence type="ECO:0000256" key="6">
    <source>
        <dbReference type="ARBA" id="ARBA00022490"/>
    </source>
</evidence>
<evidence type="ECO:0000259" key="20">
    <source>
        <dbReference type="PROSITE" id="PS50053"/>
    </source>
</evidence>
<name>A0A0R3S3U5_9BILA</name>
<dbReference type="InterPro" id="IPR044066">
    <property type="entry name" value="TRIAD_supradom"/>
</dbReference>
<organism evidence="22 23">
    <name type="scientific">Elaeophora elaphi</name>
    <dbReference type="NCBI Taxonomy" id="1147741"/>
    <lineage>
        <taxon>Eukaryota</taxon>
        <taxon>Metazoa</taxon>
        <taxon>Ecdysozoa</taxon>
        <taxon>Nematoda</taxon>
        <taxon>Chromadorea</taxon>
        <taxon>Rhabditida</taxon>
        <taxon>Spirurina</taxon>
        <taxon>Spiruromorpha</taxon>
        <taxon>Filarioidea</taxon>
        <taxon>Onchocercidae</taxon>
        <taxon>Elaeophora</taxon>
    </lineage>
</organism>
<dbReference type="InterPro" id="IPR041565">
    <property type="entry name" value="Parkin_Znf-RING"/>
</dbReference>
<evidence type="ECO:0000256" key="3">
    <source>
        <dbReference type="ARBA" id="ARBA00004514"/>
    </source>
</evidence>
<keyword evidence="11" id="KW-0863">Zinc-finger</keyword>
<comment type="similarity">
    <text evidence="17">Belongs to the RBR family. Parkin subfamily.</text>
</comment>
<dbReference type="InterPro" id="IPR041170">
    <property type="entry name" value="Znf-RING_14"/>
</dbReference>
<evidence type="ECO:0000256" key="17">
    <source>
        <dbReference type="ARBA" id="ARBA00029442"/>
    </source>
</evidence>
<evidence type="ECO:0000256" key="4">
    <source>
        <dbReference type="ARBA" id="ARBA00004906"/>
    </source>
</evidence>
<evidence type="ECO:0000256" key="16">
    <source>
        <dbReference type="ARBA" id="ARBA00023128"/>
    </source>
</evidence>
<evidence type="ECO:0000256" key="8">
    <source>
        <dbReference type="ARBA" id="ARBA00022679"/>
    </source>
</evidence>
<dbReference type="GO" id="GO:0005739">
    <property type="term" value="C:mitochondrion"/>
    <property type="evidence" value="ECO:0007669"/>
    <property type="project" value="UniProtKB-SubCell"/>
</dbReference>
<evidence type="ECO:0000256" key="5">
    <source>
        <dbReference type="ARBA" id="ARBA00012251"/>
    </source>
</evidence>
<evidence type="ECO:0000256" key="7">
    <source>
        <dbReference type="ARBA" id="ARBA00022553"/>
    </source>
</evidence>
<proteinExistence type="inferred from homology"/>
<dbReference type="GO" id="GO:0008270">
    <property type="term" value="F:zinc ion binding"/>
    <property type="evidence" value="ECO:0007669"/>
    <property type="project" value="UniProtKB-KW"/>
</dbReference>
<evidence type="ECO:0000313" key="22">
    <source>
        <dbReference type="Proteomes" id="UP000050640"/>
    </source>
</evidence>
<keyword evidence="16" id="KW-0496">Mitochondrion</keyword>
<dbReference type="Pfam" id="PF17976">
    <property type="entry name" value="zf-RING_12"/>
    <property type="match status" value="1"/>
</dbReference>
<feature type="compositionally biased region" description="Low complexity" evidence="19">
    <location>
        <begin position="97"/>
        <end position="107"/>
    </location>
</feature>
<dbReference type="InterPro" id="IPR029071">
    <property type="entry name" value="Ubiquitin-like_domsf"/>
</dbReference>
<evidence type="ECO:0000259" key="21">
    <source>
        <dbReference type="PROSITE" id="PS51873"/>
    </source>
</evidence>
<dbReference type="SUPFAM" id="SSF54236">
    <property type="entry name" value="Ubiquitin-like"/>
    <property type="match status" value="1"/>
</dbReference>
<evidence type="ECO:0000256" key="10">
    <source>
        <dbReference type="ARBA" id="ARBA00022737"/>
    </source>
</evidence>
<keyword evidence="8" id="KW-0808">Transferase</keyword>
<dbReference type="InterPro" id="IPR054694">
    <property type="entry name" value="Parkin-like_IBR"/>
</dbReference>
<dbReference type="PROSITE" id="PS51873">
    <property type="entry name" value="TRIAD"/>
    <property type="match status" value="1"/>
</dbReference>
<evidence type="ECO:0000256" key="19">
    <source>
        <dbReference type="SAM" id="MobiDB-lite"/>
    </source>
</evidence>
<dbReference type="UniPathway" id="UPA00143"/>
<dbReference type="InterPro" id="IPR000626">
    <property type="entry name" value="Ubiquitin-like_dom"/>
</dbReference>
<dbReference type="GO" id="GO:0009893">
    <property type="term" value="P:positive regulation of metabolic process"/>
    <property type="evidence" value="ECO:0007669"/>
    <property type="project" value="UniProtKB-ARBA"/>
</dbReference>
<evidence type="ECO:0000256" key="9">
    <source>
        <dbReference type="ARBA" id="ARBA00022723"/>
    </source>
</evidence>
<dbReference type="EC" id="2.3.2.31" evidence="5"/>
<dbReference type="Pfam" id="PF22605">
    <property type="entry name" value="IBR_2"/>
    <property type="match status" value="1"/>
</dbReference>
<dbReference type="GO" id="GO:0016567">
    <property type="term" value="P:protein ubiquitination"/>
    <property type="evidence" value="ECO:0007669"/>
    <property type="project" value="UniProtKB-UniPathway"/>
</dbReference>
<dbReference type="SUPFAM" id="SSF57850">
    <property type="entry name" value="RING/U-box"/>
    <property type="match status" value="3"/>
</dbReference>
<keyword evidence="9" id="KW-0479">Metal-binding</keyword>
<dbReference type="Pfam" id="PF17978">
    <property type="entry name" value="zf-RING_14"/>
    <property type="match status" value="1"/>
</dbReference>
<keyword evidence="15" id="KW-0072">Autophagy</keyword>
<dbReference type="AlphaFoldDB" id="A0A0R3S3U5"/>
<keyword evidence="14" id="KW-0832">Ubl conjugation</keyword>
<evidence type="ECO:0000256" key="12">
    <source>
        <dbReference type="ARBA" id="ARBA00022786"/>
    </source>
</evidence>
<dbReference type="Gene3D" id="2.20.25.20">
    <property type="match status" value="1"/>
</dbReference>
<dbReference type="InterPro" id="IPR003977">
    <property type="entry name" value="Parkin"/>
</dbReference>
<feature type="region of interest" description="Disordered" evidence="19">
    <location>
        <begin position="83"/>
        <end position="107"/>
    </location>
</feature>
<comment type="catalytic activity">
    <reaction evidence="1">
        <text>[E2 ubiquitin-conjugating enzyme]-S-ubiquitinyl-L-cysteine + [acceptor protein]-L-lysine = [E2 ubiquitin-conjugating enzyme]-L-cysteine + [acceptor protein]-N(6)-ubiquitinyl-L-lysine.</text>
        <dbReference type="EC" id="2.3.2.31"/>
    </reaction>
</comment>
<keyword evidence="7" id="KW-0597">Phosphoprotein</keyword>
<keyword evidence="13" id="KW-0862">Zinc</keyword>
<keyword evidence="6" id="KW-0963">Cytoplasm</keyword>
<evidence type="ECO:0000256" key="14">
    <source>
        <dbReference type="ARBA" id="ARBA00022843"/>
    </source>
</evidence>
<accession>A0A0R3S3U5</accession>
<evidence type="ECO:0000256" key="2">
    <source>
        <dbReference type="ARBA" id="ARBA00004173"/>
    </source>
</evidence>
<protein>
    <recommendedName>
        <fullName evidence="18">E3 ubiquitin-protein ligase parkin</fullName>
        <ecNumber evidence="5">2.3.2.31</ecNumber>
    </recommendedName>
</protein>
<evidence type="ECO:0000256" key="11">
    <source>
        <dbReference type="ARBA" id="ARBA00022771"/>
    </source>
</evidence>
<evidence type="ECO:0000256" key="13">
    <source>
        <dbReference type="ARBA" id="ARBA00022833"/>
    </source>
</evidence>
<dbReference type="WBParaSite" id="EEL_0000944801-mRNA-1">
    <property type="protein sequence ID" value="EEL_0000944801-mRNA-1"/>
    <property type="gene ID" value="EEL_0000944801"/>
</dbReference>
<keyword evidence="10" id="KW-0677">Repeat</keyword>
<feature type="domain" description="RING-type" evidence="21">
    <location>
        <begin position="195"/>
        <end position="394"/>
    </location>
</feature>
<comment type="pathway">
    <text evidence="4">Protein modification; protein ubiquitination.</text>
</comment>
<dbReference type="STRING" id="1147741.A0A0R3S3U5"/>
<comment type="subcellular location">
    <subcellularLocation>
        <location evidence="3">Cytoplasm</location>
        <location evidence="3">Cytosol</location>
    </subcellularLocation>
    <subcellularLocation>
        <location evidence="2">Mitochondrion</location>
    </subcellularLocation>
</comment>
<evidence type="ECO:0000256" key="1">
    <source>
        <dbReference type="ARBA" id="ARBA00001798"/>
    </source>
</evidence>
<reference evidence="23" key="1">
    <citation type="submission" date="2017-02" db="UniProtKB">
        <authorList>
            <consortium name="WormBaseParasite"/>
        </authorList>
    </citation>
    <scope>IDENTIFICATION</scope>
</reference>
<dbReference type="InterPro" id="IPR002867">
    <property type="entry name" value="IBR_dom"/>
</dbReference>